<dbReference type="Proteomes" id="UP000323671">
    <property type="component" value="Chromosome"/>
</dbReference>
<organism evidence="2 3">
    <name type="scientific">Oryzomicrobium terrae</name>
    <dbReference type="NCBI Taxonomy" id="1735038"/>
    <lineage>
        <taxon>Bacteria</taxon>
        <taxon>Pseudomonadati</taxon>
        <taxon>Pseudomonadota</taxon>
        <taxon>Betaproteobacteria</taxon>
        <taxon>Rhodocyclales</taxon>
        <taxon>Rhodocyclaceae</taxon>
        <taxon>Oryzomicrobium</taxon>
    </lineage>
</organism>
<keyword evidence="1" id="KW-1133">Transmembrane helix</keyword>
<evidence type="ECO:0000256" key="1">
    <source>
        <dbReference type="SAM" id="Phobius"/>
    </source>
</evidence>
<reference evidence="2 3" key="1">
    <citation type="submission" date="2017-07" db="EMBL/GenBank/DDBJ databases">
        <title>Complete genome sequence of Oryzomicrobium terrae TPP412.</title>
        <authorList>
            <person name="Chiu L.-W."/>
            <person name="Lo K.-J."/>
            <person name="Tsai Y.-M."/>
            <person name="Lin S.-S."/>
            <person name="Kuo C.-H."/>
            <person name="Liu C.-T."/>
        </authorList>
    </citation>
    <scope>NUCLEOTIDE SEQUENCE [LARGE SCALE GENOMIC DNA]</scope>
    <source>
        <strain evidence="2 3">TPP412</strain>
    </source>
</reference>
<gene>
    <name evidence="2" type="ORF">OTERR_23420</name>
</gene>
<evidence type="ECO:0000313" key="2">
    <source>
        <dbReference type="EMBL" id="QEL65818.1"/>
    </source>
</evidence>
<keyword evidence="1" id="KW-0472">Membrane</keyword>
<keyword evidence="1" id="KW-0812">Transmembrane</keyword>
<name>A0A5C1EC24_9RHOO</name>
<evidence type="ECO:0000313" key="3">
    <source>
        <dbReference type="Proteomes" id="UP000323671"/>
    </source>
</evidence>
<protein>
    <submittedName>
        <fullName evidence="2">Uncharacterized protein</fullName>
    </submittedName>
</protein>
<keyword evidence="3" id="KW-1185">Reference proteome</keyword>
<dbReference type="AlphaFoldDB" id="A0A5C1EC24"/>
<proteinExistence type="predicted"/>
<feature type="transmembrane region" description="Helical" evidence="1">
    <location>
        <begin position="28"/>
        <end position="45"/>
    </location>
</feature>
<dbReference type="EMBL" id="CP022579">
    <property type="protein sequence ID" value="QEL65818.1"/>
    <property type="molecule type" value="Genomic_DNA"/>
</dbReference>
<dbReference type="RefSeq" id="WP_156313384.1">
    <property type="nucleotide sequence ID" value="NZ_CP022579.1"/>
</dbReference>
<sequence length="50" mass="5655">MRFPRPELLGIALGLLAWEWLDTGENEALQVAVIGVVTALAVVMYRKWKE</sequence>
<dbReference type="KEGG" id="otr:OTERR_23420"/>
<accession>A0A5C1EC24</accession>